<feature type="region of interest" description="Disordered" evidence="4">
    <location>
        <begin position="226"/>
        <end position="250"/>
    </location>
</feature>
<keyword evidence="1" id="KW-0479">Metal-binding</keyword>
<keyword evidence="2" id="KW-0863">Zinc-finger</keyword>
<dbReference type="AlphaFoldDB" id="B6T816"/>
<dbReference type="ExpressionAtlas" id="B6T816">
    <property type="expression patterns" value="baseline and differential"/>
</dbReference>
<dbReference type="EMBL" id="EU961131">
    <property type="protein sequence ID" value="ACG33249.1"/>
    <property type="molecule type" value="mRNA"/>
</dbReference>
<dbReference type="SUPFAM" id="SSF57850">
    <property type="entry name" value="RING/U-box"/>
    <property type="match status" value="1"/>
</dbReference>
<name>B6T816_MAIZE</name>
<feature type="compositionally biased region" description="Low complexity" evidence="4">
    <location>
        <begin position="128"/>
        <end position="144"/>
    </location>
</feature>
<evidence type="ECO:0000256" key="4">
    <source>
        <dbReference type="SAM" id="MobiDB-lite"/>
    </source>
</evidence>
<dbReference type="Pfam" id="PF17123">
    <property type="entry name" value="zf-RING_11"/>
    <property type="match status" value="1"/>
</dbReference>
<dbReference type="PANTHER" id="PTHR45969:SF90">
    <property type="entry name" value="OJ991113_30.9 PROTEIN"/>
    <property type="match status" value="1"/>
</dbReference>
<feature type="region of interest" description="Disordered" evidence="4">
    <location>
        <begin position="125"/>
        <end position="172"/>
    </location>
</feature>
<evidence type="ECO:0000313" key="7">
    <source>
        <dbReference type="EMBL" id="ACG33249.1"/>
    </source>
</evidence>
<sequence length="264" mass="28917">MADPSYWDWMDIEDLVLPVVIFASVTVAPWLVVFIFLYIKQWWRVFRLGGVTTLRRNLSRNCVLCQQSLEAGEKVRTLSCNHEFHYGRSVKCEGIDHWLLMREPINYCPQCRKFPRSVQPWNTLLGGAPSSAPSQEASAAAQQQLPRTSSTRDLEDPLLPGHGETRTSTTLPVDDEIVEEAPSSQSTRAAVETDSATVATTFTKSIGGSATTVAAEVVVDAGFGGPTASEARRETDAEAASVPVDSEIVEEAPSSQYTRVIKLG</sequence>
<dbReference type="GO" id="GO:0008270">
    <property type="term" value="F:zinc ion binding"/>
    <property type="evidence" value="ECO:0007669"/>
    <property type="project" value="UniProtKB-KW"/>
</dbReference>
<dbReference type="Gene3D" id="3.30.40.10">
    <property type="entry name" value="Zinc/RING finger domain, C3HC4 (zinc finger)"/>
    <property type="match status" value="1"/>
</dbReference>
<dbReference type="PANTHER" id="PTHR45969">
    <property type="entry name" value="RING ZINC FINGER PROTEIN-RELATED"/>
    <property type="match status" value="1"/>
</dbReference>
<feature type="transmembrane region" description="Helical" evidence="5">
    <location>
        <begin position="15"/>
        <end position="39"/>
    </location>
</feature>
<evidence type="ECO:0000256" key="3">
    <source>
        <dbReference type="ARBA" id="ARBA00022833"/>
    </source>
</evidence>
<keyword evidence="5" id="KW-0812">Transmembrane</keyword>
<keyword evidence="3" id="KW-0862">Zinc</keyword>
<evidence type="ECO:0000259" key="6">
    <source>
        <dbReference type="Pfam" id="PF17123"/>
    </source>
</evidence>
<reference evidence="7" key="1">
    <citation type="journal article" date="2009" name="Plant Mol. Biol.">
        <title>Insights into corn genes derived from large-scale cDNA sequencing.</title>
        <authorList>
            <person name="Alexandrov N.N."/>
            <person name="Brover V.V."/>
            <person name="Freidin S."/>
            <person name="Troukhan M.E."/>
            <person name="Tatarinova T.V."/>
            <person name="Zhang H."/>
            <person name="Swaller T.J."/>
            <person name="Lu Y.P."/>
            <person name="Bouck J."/>
            <person name="Flavell R.B."/>
            <person name="Feldmann K.A."/>
        </authorList>
    </citation>
    <scope>NUCLEOTIDE SEQUENCE</scope>
</reference>
<feature type="domain" description="RING-type" evidence="6">
    <location>
        <begin position="61"/>
        <end position="86"/>
    </location>
</feature>
<evidence type="ECO:0000256" key="2">
    <source>
        <dbReference type="ARBA" id="ARBA00022771"/>
    </source>
</evidence>
<organism evidence="7">
    <name type="scientific">Zea mays</name>
    <name type="common">Maize</name>
    <dbReference type="NCBI Taxonomy" id="4577"/>
    <lineage>
        <taxon>Eukaryota</taxon>
        <taxon>Viridiplantae</taxon>
        <taxon>Streptophyta</taxon>
        <taxon>Embryophyta</taxon>
        <taxon>Tracheophyta</taxon>
        <taxon>Spermatophyta</taxon>
        <taxon>Magnoliopsida</taxon>
        <taxon>Liliopsida</taxon>
        <taxon>Poales</taxon>
        <taxon>Poaceae</taxon>
        <taxon>PACMAD clade</taxon>
        <taxon>Panicoideae</taxon>
        <taxon>Andropogonodae</taxon>
        <taxon>Andropogoneae</taxon>
        <taxon>Tripsacinae</taxon>
        <taxon>Zea</taxon>
    </lineage>
</organism>
<evidence type="ECO:0000256" key="1">
    <source>
        <dbReference type="ARBA" id="ARBA00022723"/>
    </source>
</evidence>
<accession>B6T816</accession>
<dbReference type="InterPro" id="IPR013083">
    <property type="entry name" value="Znf_RING/FYVE/PHD"/>
</dbReference>
<dbReference type="InterPro" id="IPR001841">
    <property type="entry name" value="Znf_RING"/>
</dbReference>
<keyword evidence="5" id="KW-1133">Transmembrane helix</keyword>
<keyword evidence="5" id="KW-0472">Membrane</keyword>
<proteinExistence type="evidence at transcript level"/>
<evidence type="ECO:0000256" key="5">
    <source>
        <dbReference type="SAM" id="Phobius"/>
    </source>
</evidence>
<protein>
    <submittedName>
        <fullName evidence="7">Zinc finger, C3HC4 type family protein</fullName>
    </submittedName>
</protein>